<dbReference type="Gene3D" id="3.30.200.20">
    <property type="entry name" value="Phosphorylase Kinase, domain 1"/>
    <property type="match status" value="1"/>
</dbReference>
<accession>A0A495FMW9</accession>
<dbReference type="InterPro" id="IPR051678">
    <property type="entry name" value="AGP_Transferase"/>
</dbReference>
<dbReference type="EMBL" id="RBIR01000001">
    <property type="protein sequence ID" value="RKR30087.1"/>
    <property type="molecule type" value="Genomic_DNA"/>
</dbReference>
<dbReference type="InterPro" id="IPR002575">
    <property type="entry name" value="Aminoglycoside_PTrfase"/>
</dbReference>
<feature type="domain" description="Aminoglycoside phosphotransferase" evidence="1">
    <location>
        <begin position="41"/>
        <end position="265"/>
    </location>
</feature>
<dbReference type="PANTHER" id="PTHR21310:SF42">
    <property type="entry name" value="BIFUNCTIONAL AAC_APH"/>
    <property type="match status" value="1"/>
</dbReference>
<evidence type="ECO:0000313" key="3">
    <source>
        <dbReference type="Proteomes" id="UP000276055"/>
    </source>
</evidence>
<proteinExistence type="predicted"/>
<reference evidence="2 3" key="1">
    <citation type="submission" date="2018-10" db="EMBL/GenBank/DDBJ databases">
        <title>Genomic Encyclopedia of Type Strains, Phase IV (KMG-IV): sequencing the most valuable type-strain genomes for metagenomic binning, comparative biology and taxonomic classification.</title>
        <authorList>
            <person name="Goeker M."/>
        </authorList>
    </citation>
    <scope>NUCLEOTIDE SEQUENCE [LARGE SCALE GENOMIC DNA]</scope>
    <source>
        <strain evidence="2 3">DSM 25586</strain>
    </source>
</reference>
<organism evidence="2 3">
    <name type="scientific">Arthrobacter oryzae</name>
    <dbReference type="NCBI Taxonomy" id="409290"/>
    <lineage>
        <taxon>Bacteria</taxon>
        <taxon>Bacillati</taxon>
        <taxon>Actinomycetota</taxon>
        <taxon>Actinomycetes</taxon>
        <taxon>Micrococcales</taxon>
        <taxon>Micrococcaceae</taxon>
        <taxon>Arthrobacter</taxon>
    </lineage>
</organism>
<dbReference type="PANTHER" id="PTHR21310">
    <property type="entry name" value="AMINOGLYCOSIDE PHOSPHOTRANSFERASE-RELATED-RELATED"/>
    <property type="match status" value="1"/>
</dbReference>
<sequence>MLIAKLHDTEPDISIDQVGLIIADQFPAWTGLPLAPVAATGTDNVMLRLGDRLVVRLPRIASAVPSLTKELDIAPLLSRQLPVAVPVPLAQGTPGRGYPWPWTVSGWLSGQNPSPGQASGPALAADLGRFVRALHGIDVGKNMAVGPLRSYRGGPLAARDAPTRSAIASCEGLLDVPLLTAAWEEARQVSEGDGGRPWIHTDLQPGNILVSGSRLAAVLDWGGLAIGDPAVDLIVAWNLLDHAGRAIFRDALDVDEPMWRRGRAWALSIGLVAYPYYVDTNPALARVSKYQIEQVIADISRCS</sequence>
<protein>
    <submittedName>
        <fullName evidence="2">Aminoglycoside phosphotransferase (APT) family kinase protein</fullName>
    </submittedName>
</protein>
<gene>
    <name evidence="2" type="ORF">C8D78_0406</name>
</gene>
<dbReference type="AlphaFoldDB" id="A0A495FMW9"/>
<dbReference type="InterPro" id="IPR011009">
    <property type="entry name" value="Kinase-like_dom_sf"/>
</dbReference>
<name>A0A495FMW9_9MICC</name>
<dbReference type="SUPFAM" id="SSF56112">
    <property type="entry name" value="Protein kinase-like (PK-like)"/>
    <property type="match status" value="1"/>
</dbReference>
<dbReference type="GO" id="GO:0016301">
    <property type="term" value="F:kinase activity"/>
    <property type="evidence" value="ECO:0007669"/>
    <property type="project" value="UniProtKB-KW"/>
</dbReference>
<keyword evidence="2" id="KW-0418">Kinase</keyword>
<keyword evidence="2" id="KW-0808">Transferase</keyword>
<dbReference type="Gene3D" id="3.90.1200.10">
    <property type="match status" value="1"/>
</dbReference>
<comment type="caution">
    <text evidence="2">The sequence shown here is derived from an EMBL/GenBank/DDBJ whole genome shotgun (WGS) entry which is preliminary data.</text>
</comment>
<dbReference type="RefSeq" id="WP_120950190.1">
    <property type="nucleotide sequence ID" value="NZ_RBIR01000001.1"/>
</dbReference>
<dbReference type="Pfam" id="PF01636">
    <property type="entry name" value="APH"/>
    <property type="match status" value="1"/>
</dbReference>
<evidence type="ECO:0000259" key="1">
    <source>
        <dbReference type="Pfam" id="PF01636"/>
    </source>
</evidence>
<dbReference type="Proteomes" id="UP000276055">
    <property type="component" value="Unassembled WGS sequence"/>
</dbReference>
<dbReference type="OrthoDB" id="9797603at2"/>
<evidence type="ECO:0000313" key="2">
    <source>
        <dbReference type="EMBL" id="RKR30087.1"/>
    </source>
</evidence>
<dbReference type="CDD" id="cd05155">
    <property type="entry name" value="APH_ChoK_like_1"/>
    <property type="match status" value="1"/>
</dbReference>